<proteinExistence type="predicted"/>
<dbReference type="GO" id="GO:0008654">
    <property type="term" value="P:phospholipid biosynthetic process"/>
    <property type="evidence" value="ECO:0007669"/>
    <property type="project" value="UniProtKB-KW"/>
</dbReference>
<keyword evidence="7 10" id="KW-0472">Membrane</keyword>
<evidence type="ECO:0000313" key="11">
    <source>
        <dbReference type="EMBL" id="PIY72548.1"/>
    </source>
</evidence>
<reference evidence="12" key="1">
    <citation type="submission" date="2017-09" db="EMBL/GenBank/DDBJ databases">
        <title>Depth-based differentiation of microbial function through sediment-hosted aquifers and enrichment of novel symbionts in the deep terrestrial subsurface.</title>
        <authorList>
            <person name="Probst A.J."/>
            <person name="Ladd B."/>
            <person name="Jarett J.K."/>
            <person name="Geller-Mcgrath D.E."/>
            <person name="Sieber C.M.K."/>
            <person name="Emerson J.B."/>
            <person name="Anantharaman K."/>
            <person name="Thomas B.C."/>
            <person name="Malmstrom R."/>
            <person name="Stieglmeier M."/>
            <person name="Klingl A."/>
            <person name="Woyke T."/>
            <person name="Ryan C.M."/>
            <person name="Banfield J.F."/>
        </authorList>
    </citation>
    <scope>NUCLEOTIDE SEQUENCE [LARGE SCALE GENOMIC DNA]</scope>
</reference>
<evidence type="ECO:0000256" key="1">
    <source>
        <dbReference type="ARBA" id="ARBA00022475"/>
    </source>
</evidence>
<dbReference type="Pfam" id="PF02660">
    <property type="entry name" value="G3P_acyltransf"/>
    <property type="match status" value="1"/>
</dbReference>
<keyword evidence="2" id="KW-0444">Lipid biosynthesis</keyword>
<name>A0A2M7QKL3_9BACT</name>
<keyword evidence="5 10" id="KW-1133">Transmembrane helix</keyword>
<evidence type="ECO:0000256" key="3">
    <source>
        <dbReference type="ARBA" id="ARBA00022679"/>
    </source>
</evidence>
<keyword evidence="6" id="KW-0443">Lipid metabolism</keyword>
<evidence type="ECO:0000256" key="4">
    <source>
        <dbReference type="ARBA" id="ARBA00022692"/>
    </source>
</evidence>
<comment type="caution">
    <text evidence="11">The sequence shown here is derived from an EMBL/GenBank/DDBJ whole genome shotgun (WGS) entry which is preliminary data.</text>
</comment>
<keyword evidence="8" id="KW-0594">Phospholipid biosynthesis</keyword>
<dbReference type="InterPro" id="IPR003811">
    <property type="entry name" value="G3P_acylTferase_PlsY"/>
</dbReference>
<dbReference type="GO" id="GO:0005886">
    <property type="term" value="C:plasma membrane"/>
    <property type="evidence" value="ECO:0007669"/>
    <property type="project" value="InterPro"/>
</dbReference>
<evidence type="ECO:0000256" key="2">
    <source>
        <dbReference type="ARBA" id="ARBA00022516"/>
    </source>
</evidence>
<evidence type="ECO:0000256" key="8">
    <source>
        <dbReference type="ARBA" id="ARBA00023209"/>
    </source>
</evidence>
<dbReference type="EMBL" id="PFLI01000014">
    <property type="protein sequence ID" value="PIY72548.1"/>
    <property type="molecule type" value="Genomic_DNA"/>
</dbReference>
<dbReference type="GO" id="GO:0043772">
    <property type="term" value="F:acyl-phosphate glycerol-3-phosphate acyltransferase activity"/>
    <property type="evidence" value="ECO:0007669"/>
    <property type="project" value="InterPro"/>
</dbReference>
<sequence>MGDDGCLDFTKAVIPTFFAVDYLTFPYQVMIVSIMPVIGHLFSIWLRFRGGKELERFLARCLFY</sequence>
<evidence type="ECO:0000256" key="10">
    <source>
        <dbReference type="SAM" id="Phobius"/>
    </source>
</evidence>
<accession>A0A2M7QKL3</accession>
<keyword evidence="4 10" id="KW-0812">Transmembrane</keyword>
<gene>
    <name evidence="11" type="ORF">COY87_00365</name>
</gene>
<organism evidence="11 12">
    <name type="scientific">Candidatus Roizmanbacteria bacterium CG_4_10_14_0_8_um_filter_33_9</name>
    <dbReference type="NCBI Taxonomy" id="1974826"/>
    <lineage>
        <taxon>Bacteria</taxon>
        <taxon>Candidatus Roizmaniibacteriota</taxon>
    </lineage>
</organism>
<evidence type="ECO:0000256" key="7">
    <source>
        <dbReference type="ARBA" id="ARBA00023136"/>
    </source>
</evidence>
<keyword evidence="1" id="KW-1003">Cell membrane</keyword>
<dbReference type="Proteomes" id="UP000229401">
    <property type="component" value="Unassembled WGS sequence"/>
</dbReference>
<keyword evidence="3" id="KW-0808">Transferase</keyword>
<protein>
    <submittedName>
        <fullName evidence="11">Uncharacterized protein</fullName>
    </submittedName>
</protein>
<evidence type="ECO:0000256" key="9">
    <source>
        <dbReference type="ARBA" id="ARBA00023264"/>
    </source>
</evidence>
<evidence type="ECO:0000256" key="6">
    <source>
        <dbReference type="ARBA" id="ARBA00023098"/>
    </source>
</evidence>
<dbReference type="AlphaFoldDB" id="A0A2M7QKL3"/>
<keyword evidence="9" id="KW-1208">Phospholipid metabolism</keyword>
<evidence type="ECO:0000313" key="12">
    <source>
        <dbReference type="Proteomes" id="UP000229401"/>
    </source>
</evidence>
<feature type="transmembrane region" description="Helical" evidence="10">
    <location>
        <begin position="25"/>
        <end position="46"/>
    </location>
</feature>
<evidence type="ECO:0000256" key="5">
    <source>
        <dbReference type="ARBA" id="ARBA00022989"/>
    </source>
</evidence>